<dbReference type="OrthoDB" id="278248at2"/>
<protein>
    <recommendedName>
        <fullName evidence="3">PBS lyase HEAT domain protein repeat-containing protein</fullName>
    </recommendedName>
</protein>
<geneLocation type="plasmid" evidence="1 2">
    <name>megaplasmid</name>
</geneLocation>
<dbReference type="KEGG" id="mea:Mex_2p1353"/>
<dbReference type="HOGENOM" id="CLU_086608_0_0_5"/>
<keyword evidence="1" id="KW-0614">Plasmid</keyword>
<sequence length="252" mass="26108">MTTRPSDPTLLFEAACRPAGGEAGLERDAVEELHRTPSREVLDLATSACLASDPVRRAAGSAVLGQLGHNRPGFVPVFPEERHAALTALLAFEDDPSVLAEVLVALGHLHDPRCIAAAALRPHPDAGVRLGVVHCLSGHEDPVAVDALASLTADVEAEVRDWATFGLGQLTSADTEAVRAALRARLADADADVRSEAVAGLAARRDPAAALADRGLMPALEAARAAHRPLPEHLKDAWLEAAAACGGGGGRT</sequence>
<dbReference type="Pfam" id="PF13646">
    <property type="entry name" value="HEAT_2"/>
    <property type="match status" value="1"/>
</dbReference>
<organism evidence="1 2">
    <name type="scientific">Methylorubrum extorquens (strain ATCC 14718 / DSM 1338 / JCM 2805 / NCIMB 9133 / AM1)</name>
    <name type="common">Methylobacterium extorquens</name>
    <dbReference type="NCBI Taxonomy" id="272630"/>
    <lineage>
        <taxon>Bacteria</taxon>
        <taxon>Pseudomonadati</taxon>
        <taxon>Pseudomonadota</taxon>
        <taxon>Alphaproteobacteria</taxon>
        <taxon>Hyphomicrobiales</taxon>
        <taxon>Methylobacteriaceae</taxon>
        <taxon>Methylorubrum</taxon>
    </lineage>
</organism>
<reference evidence="1 2" key="1">
    <citation type="journal article" date="2009" name="PLoS ONE">
        <title>Methylobacterium genome sequences: a reference blueprint to investigate microbial metabolism of C1 compounds from natural and industrial sources.</title>
        <authorList>
            <person name="Vuilleumier S."/>
            <person name="Chistoserdova L."/>
            <person name="Lee M.-C."/>
            <person name="Bringel F."/>
            <person name="Lajus A."/>
            <person name="Zhou Y."/>
            <person name="Gourion B."/>
            <person name="Barbe V."/>
            <person name="Chang J."/>
            <person name="Cruveiller S."/>
            <person name="Dossat C."/>
            <person name="Gillett W."/>
            <person name="Gruffaz C."/>
            <person name="Haugen E."/>
            <person name="Hourcade E."/>
            <person name="Levy R."/>
            <person name="Mangenot S."/>
            <person name="Muller E."/>
            <person name="Nadalig T."/>
            <person name="Pagni M."/>
            <person name="Penny C."/>
            <person name="Peyraud R."/>
            <person name="Robinson D.G."/>
            <person name="Roche D."/>
            <person name="Rouy Z."/>
            <person name="Saenampechek C."/>
            <person name="Salvignol G."/>
            <person name="Vallenet D."/>
            <person name="Wu Z."/>
            <person name="Marx C.J."/>
            <person name="Vorholt J.A."/>
            <person name="Olson M.V."/>
            <person name="Kaul R."/>
            <person name="Weissenbach J."/>
            <person name="Medigue C."/>
            <person name="Lidstrom M.E."/>
        </authorList>
    </citation>
    <scope>NUCLEOTIDE SEQUENCE [LARGE SCALE GENOMIC DNA]</scope>
    <source>
        <strain evidence="2">ATCC 14718 / DSM 1338 / JCM 2805 / NCIMB 9133 / AM1</strain>
    </source>
</reference>
<dbReference type="EMBL" id="CP001511">
    <property type="protein sequence ID" value="ACS44091.1"/>
    <property type="molecule type" value="Genomic_DNA"/>
</dbReference>
<gene>
    <name evidence="1" type="ordered locus">MexAM1_META2p1353</name>
</gene>
<dbReference type="InterPro" id="IPR011989">
    <property type="entry name" value="ARM-like"/>
</dbReference>
<dbReference type="AlphaFoldDB" id="C5B6K9"/>
<dbReference type="RefSeq" id="WP_012754349.1">
    <property type="nucleotide sequence ID" value="NC_012811.1"/>
</dbReference>
<evidence type="ECO:0000313" key="1">
    <source>
        <dbReference type="EMBL" id="ACS44091.1"/>
    </source>
</evidence>
<dbReference type="Gene3D" id="1.25.10.10">
    <property type="entry name" value="Leucine-rich Repeat Variant"/>
    <property type="match status" value="1"/>
</dbReference>
<accession>C5B6K9</accession>
<name>C5B6K9_METEA</name>
<dbReference type="InterPro" id="IPR016024">
    <property type="entry name" value="ARM-type_fold"/>
</dbReference>
<evidence type="ECO:0008006" key="3">
    <source>
        <dbReference type="Google" id="ProtNLM"/>
    </source>
</evidence>
<keyword evidence="2" id="KW-1185">Reference proteome</keyword>
<dbReference type="SUPFAM" id="SSF48371">
    <property type="entry name" value="ARM repeat"/>
    <property type="match status" value="1"/>
</dbReference>
<evidence type="ECO:0000313" key="2">
    <source>
        <dbReference type="Proteomes" id="UP000009081"/>
    </source>
</evidence>
<dbReference type="Proteomes" id="UP000009081">
    <property type="component" value="Plasmid megaplasmid"/>
</dbReference>
<proteinExistence type="predicted"/>